<evidence type="ECO:0000256" key="2">
    <source>
        <dbReference type="ARBA" id="ARBA00022741"/>
    </source>
</evidence>
<dbReference type="STRING" id="37360.A0A0G4IWV6"/>
<dbReference type="AlphaFoldDB" id="A0A0G4IWV6"/>
<dbReference type="FunFam" id="3.40.50.300:FF:000692">
    <property type="entry name" value="Guanine nucleotide-binding protein subunit alpha"/>
    <property type="match status" value="1"/>
</dbReference>
<dbReference type="PROSITE" id="PS51882">
    <property type="entry name" value="G_ALPHA"/>
    <property type="match status" value="1"/>
</dbReference>
<dbReference type="InterPro" id="IPR027417">
    <property type="entry name" value="P-loop_NTPase"/>
</dbReference>
<dbReference type="SUPFAM" id="SSF52540">
    <property type="entry name" value="P-loop containing nucleoside triphosphate hydrolases"/>
    <property type="match status" value="1"/>
</dbReference>
<dbReference type="PANTHER" id="PTHR10218">
    <property type="entry name" value="GTP-BINDING PROTEIN ALPHA SUBUNIT"/>
    <property type="match status" value="1"/>
</dbReference>
<feature type="binding site" evidence="5">
    <location>
        <begin position="148"/>
        <end position="152"/>
    </location>
    <ligand>
        <name>GTP</name>
        <dbReference type="ChEBI" id="CHEBI:37565"/>
    </ligand>
</feature>
<evidence type="ECO:0000313" key="6">
    <source>
        <dbReference type="EMBL" id="CEO99818.1"/>
    </source>
</evidence>
<feature type="binding site" evidence="5">
    <location>
        <begin position="217"/>
        <end position="220"/>
    </location>
    <ligand>
        <name>GTP</name>
        <dbReference type="ChEBI" id="CHEBI:37565"/>
    </ligand>
</feature>
<accession>A0A0G4IWV6</accession>
<reference evidence="6 7" key="1">
    <citation type="submission" date="2015-02" db="EMBL/GenBank/DDBJ databases">
        <authorList>
            <person name="Chooi Y.-H."/>
        </authorList>
    </citation>
    <scope>NUCLEOTIDE SEQUENCE [LARGE SCALE GENOMIC DNA]</scope>
    <source>
        <strain evidence="6">E3</strain>
    </source>
</reference>
<dbReference type="GO" id="GO:0046872">
    <property type="term" value="F:metal ion binding"/>
    <property type="evidence" value="ECO:0007669"/>
    <property type="project" value="UniProtKB-KW"/>
</dbReference>
<dbReference type="Proteomes" id="UP000039324">
    <property type="component" value="Unassembled WGS sequence"/>
</dbReference>
<organism evidence="6 7">
    <name type="scientific">Plasmodiophora brassicae</name>
    <name type="common">Clubroot disease agent</name>
    <dbReference type="NCBI Taxonomy" id="37360"/>
    <lineage>
        <taxon>Eukaryota</taxon>
        <taxon>Sar</taxon>
        <taxon>Rhizaria</taxon>
        <taxon>Endomyxa</taxon>
        <taxon>Phytomyxea</taxon>
        <taxon>Plasmodiophorida</taxon>
        <taxon>Plasmodiophoridae</taxon>
        <taxon>Plasmodiophora</taxon>
    </lineage>
</organism>
<dbReference type="GO" id="GO:0005737">
    <property type="term" value="C:cytoplasm"/>
    <property type="evidence" value="ECO:0007669"/>
    <property type="project" value="TreeGrafter"/>
</dbReference>
<dbReference type="GO" id="GO:0001664">
    <property type="term" value="F:G protein-coupled receptor binding"/>
    <property type="evidence" value="ECO:0007669"/>
    <property type="project" value="TreeGrafter"/>
</dbReference>
<protein>
    <submittedName>
        <fullName evidence="6">Uncharacterized protein</fullName>
    </submittedName>
</protein>
<evidence type="ECO:0000313" key="7">
    <source>
        <dbReference type="Proteomes" id="UP000039324"/>
    </source>
</evidence>
<dbReference type="PANTHER" id="PTHR10218:SF302">
    <property type="entry name" value="GUANINE NUCLEOTIDE-BINDING PROTEIN ALPHA-5 SUBUNIT"/>
    <property type="match status" value="1"/>
</dbReference>
<keyword evidence="1" id="KW-0479">Metal-binding</keyword>
<dbReference type="GO" id="GO:0007188">
    <property type="term" value="P:adenylate cyclase-modulating G protein-coupled receptor signaling pathway"/>
    <property type="evidence" value="ECO:0007669"/>
    <property type="project" value="TreeGrafter"/>
</dbReference>
<dbReference type="Gene3D" id="3.40.50.300">
    <property type="entry name" value="P-loop containing nucleotide triphosphate hydrolases"/>
    <property type="match status" value="1"/>
</dbReference>
<dbReference type="GO" id="GO:0003924">
    <property type="term" value="F:GTPase activity"/>
    <property type="evidence" value="ECO:0007669"/>
    <property type="project" value="InterPro"/>
</dbReference>
<evidence type="ECO:0000256" key="1">
    <source>
        <dbReference type="ARBA" id="ARBA00022723"/>
    </source>
</evidence>
<evidence type="ECO:0000256" key="4">
    <source>
        <dbReference type="ARBA" id="ARBA00023224"/>
    </source>
</evidence>
<dbReference type="GO" id="GO:0005834">
    <property type="term" value="C:heterotrimeric G-protein complex"/>
    <property type="evidence" value="ECO:0007669"/>
    <property type="project" value="TreeGrafter"/>
</dbReference>
<dbReference type="Pfam" id="PF00503">
    <property type="entry name" value="G-alpha"/>
    <property type="match status" value="1"/>
</dbReference>
<dbReference type="GO" id="GO:0031683">
    <property type="term" value="F:G-protein beta/gamma-subunit complex binding"/>
    <property type="evidence" value="ECO:0007669"/>
    <property type="project" value="InterPro"/>
</dbReference>
<proteinExistence type="predicted"/>
<dbReference type="EMBL" id="CDSF01000094">
    <property type="protein sequence ID" value="CEO99818.1"/>
    <property type="molecule type" value="Genomic_DNA"/>
</dbReference>
<dbReference type="GO" id="GO:0005525">
    <property type="term" value="F:GTP binding"/>
    <property type="evidence" value="ECO:0007669"/>
    <property type="project" value="UniProtKB-KW"/>
</dbReference>
<dbReference type="OrthoDB" id="5817230at2759"/>
<gene>
    <name evidence="6" type="ORF">PBRA_007552</name>
</gene>
<feature type="binding site" evidence="5">
    <location>
        <position position="281"/>
    </location>
    <ligand>
        <name>GTP</name>
        <dbReference type="ChEBI" id="CHEBI:37565"/>
    </ligand>
</feature>
<name>A0A0G4IWV6_PLABS</name>
<evidence type="ECO:0000256" key="5">
    <source>
        <dbReference type="PIRSR" id="PIRSR601019-1"/>
    </source>
</evidence>
<keyword evidence="2 5" id="KW-0547">Nucleotide-binding</keyword>
<keyword evidence="7" id="KW-1185">Reference proteome</keyword>
<keyword evidence="3 5" id="KW-0342">GTP-binding</keyword>
<dbReference type="InterPro" id="IPR001019">
    <property type="entry name" value="Gprotein_alpha_su"/>
</dbReference>
<keyword evidence="4" id="KW-0807">Transducer</keyword>
<sequence>MACCPVTSRRVKPEGHNDDGNVSIQINRALEHDRERAACAPVALFLGIGDSGKTTFCKQLRILHGVPYPREELVLIKQSIHNLIVHDVGKLVSASSNADVMEKILKKFATDISVEFPAHVNDARAKVRKWASSGTLPPVVDEEIRIVDVGGQRSERRKWMHQFSAASIIMYVASLSDYNQLCPEDGKTTRLLEALRVFQEVCSSPALSNVGIVVFFNKCDLFKDKLRIAPFKDHVAGYEGDGSYDSACGYMEALYRQTAMRAFHTSRSPSSRVVNFFFTTAVDKKNVQHVFYSVRDIIVRSQLNSDGLI</sequence>
<evidence type="ECO:0000256" key="3">
    <source>
        <dbReference type="ARBA" id="ARBA00023134"/>
    </source>
</evidence>
<dbReference type="SMART" id="SM00275">
    <property type="entry name" value="G_alpha"/>
    <property type="match status" value="1"/>
</dbReference>